<accession>A0A1G8JKU5</accession>
<sequence length="617" mass="69499">MTERLSVQQAELLISTAYDILISYLEQNGNRLSDLHRQALQAMLEEMTGYATGAISGRRAFSLGTGCGKTSAIIAWITALHRLGHHGVSVSVSASKVEALCDLKRQLMLLGVPERLIGIKHSVRDASLPSTDDDDRLYQLVTHARVRGGNDKPLFVEHRGQIRALMIYDESLIRSDCEVISERKLRMEIAALKENVRGRDVESRFLPLFSFLDEGVAAIKEALHQYKGNPKASPVVAIGAPEWIDLDGFRSLLGKSSQWETILRFLDVVGSPLRLLLTKQDEGLVWYQISVPPELNNILILDASYPIRELVKMDSSIVDSSPAYIREVKRFDRVTMYQMKHPSGRQTTSDNFGKRWLTDRTMSREIAQVVERVPQDKSILIFTFKPRANEIDIPSVILRDLEDVGIDIKARTPEGNPRINILTWGDETSLNQFSHCEVVILAGLLHLPHLTIASRIIGQQDSYEVSTSHKQVEEVLDSEIAHSVYQAISRGACRVVENGQAKAMEVYLFHSKNNLQAALQSIMPGMKWNVWVPTFVTDDARLSEIDIKAMEIKAYLDKQPEDRAKVPTKEIREALSLDAQIDKLRKLYDRAIQKVCSSGLWQRQGQSLVRMGYLFGC</sequence>
<dbReference type="AlphaFoldDB" id="A0A1G8JKU5"/>
<organism evidence="1 2">
    <name type="scientific">Propionivibrio dicarboxylicus</name>
    <dbReference type="NCBI Taxonomy" id="83767"/>
    <lineage>
        <taxon>Bacteria</taxon>
        <taxon>Pseudomonadati</taxon>
        <taxon>Pseudomonadota</taxon>
        <taxon>Betaproteobacteria</taxon>
        <taxon>Rhodocyclales</taxon>
        <taxon>Rhodocyclaceae</taxon>
        <taxon>Propionivibrio</taxon>
    </lineage>
</organism>
<evidence type="ECO:0000313" key="1">
    <source>
        <dbReference type="EMBL" id="SDI31683.1"/>
    </source>
</evidence>
<dbReference type="EMBL" id="FNCY01000016">
    <property type="protein sequence ID" value="SDI31683.1"/>
    <property type="molecule type" value="Genomic_DNA"/>
</dbReference>
<reference evidence="1 2" key="1">
    <citation type="submission" date="2016-10" db="EMBL/GenBank/DDBJ databases">
        <authorList>
            <person name="de Groot N.N."/>
        </authorList>
    </citation>
    <scope>NUCLEOTIDE SEQUENCE [LARGE SCALE GENOMIC DNA]</scope>
    <source>
        <strain evidence="1 2">DSM 5885</strain>
    </source>
</reference>
<proteinExistence type="predicted"/>
<keyword evidence="2" id="KW-1185">Reference proteome</keyword>
<gene>
    <name evidence="1" type="ORF">SAMN05660652_03235</name>
</gene>
<protein>
    <submittedName>
        <fullName evidence="1">Uncharacterized protein</fullName>
    </submittedName>
</protein>
<evidence type="ECO:0000313" key="2">
    <source>
        <dbReference type="Proteomes" id="UP000198607"/>
    </source>
</evidence>
<name>A0A1G8JKU5_9RHOO</name>
<dbReference type="RefSeq" id="WP_091939027.1">
    <property type="nucleotide sequence ID" value="NZ_FNCY01000016.1"/>
</dbReference>
<dbReference type="OrthoDB" id="9179814at2"/>
<dbReference type="Proteomes" id="UP000198607">
    <property type="component" value="Unassembled WGS sequence"/>
</dbReference>